<organism evidence="2 3">
    <name type="scientific">Hymenobacter rubripertinctus</name>
    <dbReference type="NCBI Taxonomy" id="2029981"/>
    <lineage>
        <taxon>Bacteria</taxon>
        <taxon>Pseudomonadati</taxon>
        <taxon>Bacteroidota</taxon>
        <taxon>Cytophagia</taxon>
        <taxon>Cytophagales</taxon>
        <taxon>Hymenobacteraceae</taxon>
        <taxon>Hymenobacter</taxon>
    </lineage>
</organism>
<evidence type="ECO:0000313" key="3">
    <source>
        <dbReference type="Proteomes" id="UP000284250"/>
    </source>
</evidence>
<protein>
    <recommendedName>
        <fullName evidence="1">Xylulose 5-phosphate/Fructose 6-phosphate phosphoketolase N-terminal domain-containing protein</fullName>
    </recommendedName>
</protein>
<dbReference type="Pfam" id="PF09364">
    <property type="entry name" value="XFP_N"/>
    <property type="match status" value="1"/>
</dbReference>
<feature type="domain" description="Xylulose 5-phosphate/Fructose 6-phosphate phosphoketolase N-terminal" evidence="1">
    <location>
        <begin position="4"/>
        <end position="35"/>
    </location>
</feature>
<reference evidence="2 3" key="1">
    <citation type="submission" date="2019-01" db="EMBL/GenBank/DDBJ databases">
        <title>Hymenobacter humicola sp. nov., isolated from soils in Antarctica.</title>
        <authorList>
            <person name="Sedlacek I."/>
            <person name="Holochova P."/>
            <person name="Kralova S."/>
            <person name="Pantucek R."/>
            <person name="Stankova E."/>
            <person name="Vrbovska V."/>
            <person name="Kristofova L."/>
            <person name="Svec P."/>
            <person name="Busse H.-J."/>
        </authorList>
    </citation>
    <scope>NUCLEOTIDE SEQUENCE [LARGE SCALE GENOMIC DNA]</scope>
    <source>
        <strain evidence="2 3">CCM 8852</strain>
    </source>
</reference>
<accession>A0A418R8U3</accession>
<comment type="caution">
    <text evidence="2">The sequence shown here is derived from an EMBL/GenBank/DDBJ whole genome shotgun (WGS) entry which is preliminary data.</text>
</comment>
<evidence type="ECO:0000313" key="2">
    <source>
        <dbReference type="EMBL" id="RIY13714.1"/>
    </source>
</evidence>
<dbReference type="AlphaFoldDB" id="A0A418R8U3"/>
<evidence type="ECO:0000259" key="1">
    <source>
        <dbReference type="Pfam" id="PF09364"/>
    </source>
</evidence>
<keyword evidence="3" id="KW-1185">Reference proteome</keyword>
<dbReference type="Proteomes" id="UP000284250">
    <property type="component" value="Unassembled WGS sequence"/>
</dbReference>
<name>A0A418R8U3_9BACT</name>
<sequence length="53" mass="5676">MTGLPDCVQEGSEPGYSLSHAFGAVFDNFDLIVACGNSLKKTRSSWPMLSAHC</sequence>
<dbReference type="InterPro" id="IPR018970">
    <property type="entry name" value="Xul5P/Fru6P_PKetolase_N"/>
</dbReference>
<dbReference type="EMBL" id="QYCN01000002">
    <property type="protein sequence ID" value="RIY13714.1"/>
    <property type="molecule type" value="Genomic_DNA"/>
</dbReference>
<dbReference type="Gene3D" id="3.40.50.970">
    <property type="match status" value="1"/>
</dbReference>
<dbReference type="OrthoDB" id="9768449at2"/>
<proteinExistence type="predicted"/>
<gene>
    <name evidence="2" type="ORF">D0T11_01135</name>
</gene>